<dbReference type="InterPro" id="IPR056372">
    <property type="entry name" value="TPR_DOCK"/>
</dbReference>
<dbReference type="GO" id="GO:0031267">
    <property type="term" value="F:small GTPase binding"/>
    <property type="evidence" value="ECO:0007669"/>
    <property type="project" value="TreeGrafter"/>
</dbReference>
<gene>
    <name evidence="12" type="primary">DOCK1</name>
    <name evidence="12" type="ORF">AWC38_SpisGene13050</name>
</gene>
<evidence type="ECO:0000259" key="10">
    <source>
        <dbReference type="PROSITE" id="PS51650"/>
    </source>
</evidence>
<dbReference type="PANTHER" id="PTHR45653">
    <property type="entry name" value="DEDICATOR OF CYTOKINESIS"/>
    <property type="match status" value="1"/>
</dbReference>
<dbReference type="Pfam" id="PF20422">
    <property type="entry name" value="DHR-2_Lobe_B"/>
    <property type="match status" value="1"/>
</dbReference>
<keyword evidence="5" id="KW-0344">Guanine-nucleotide releasing factor</keyword>
<dbReference type="SUPFAM" id="SSF50044">
    <property type="entry name" value="SH3-domain"/>
    <property type="match status" value="1"/>
</dbReference>
<dbReference type="InterPro" id="IPR042455">
    <property type="entry name" value="DOCK_N_sub1"/>
</dbReference>
<dbReference type="InterPro" id="IPR027007">
    <property type="entry name" value="C2_DOCK-type_domain"/>
</dbReference>
<dbReference type="InterPro" id="IPR026791">
    <property type="entry name" value="DOCK"/>
</dbReference>
<feature type="region of interest" description="Disordered" evidence="8">
    <location>
        <begin position="1700"/>
        <end position="1789"/>
    </location>
</feature>
<evidence type="ECO:0000256" key="1">
    <source>
        <dbReference type="ARBA" id="ARBA00004496"/>
    </source>
</evidence>
<evidence type="ECO:0000256" key="7">
    <source>
        <dbReference type="PROSITE-ProRule" id="PRU00983"/>
    </source>
</evidence>
<feature type="region of interest" description="Disordered" evidence="8">
    <location>
        <begin position="1596"/>
        <end position="1686"/>
    </location>
</feature>
<dbReference type="Pfam" id="PF06920">
    <property type="entry name" value="DHR-2_Lobe_A"/>
    <property type="match status" value="1"/>
</dbReference>
<dbReference type="Gene3D" id="2.60.40.150">
    <property type="entry name" value="C2 domain"/>
    <property type="match status" value="1"/>
</dbReference>
<dbReference type="GO" id="GO:0007264">
    <property type="term" value="P:small GTPase-mediated signal transduction"/>
    <property type="evidence" value="ECO:0007669"/>
    <property type="project" value="InterPro"/>
</dbReference>
<evidence type="ECO:0000256" key="5">
    <source>
        <dbReference type="ARBA" id="ARBA00022658"/>
    </source>
</evidence>
<dbReference type="InterPro" id="IPR046770">
    <property type="entry name" value="DOCKER_Lobe_B"/>
</dbReference>
<dbReference type="Pfam" id="PF14429">
    <property type="entry name" value="DOCK-C2"/>
    <property type="match status" value="1"/>
</dbReference>
<dbReference type="InterPro" id="IPR001452">
    <property type="entry name" value="SH3_domain"/>
</dbReference>
<dbReference type="InterPro" id="IPR016024">
    <property type="entry name" value="ARM-type_fold"/>
</dbReference>
<keyword evidence="4" id="KW-0597">Phosphoprotein</keyword>
<evidence type="ECO:0000256" key="8">
    <source>
        <dbReference type="SAM" id="MobiDB-lite"/>
    </source>
</evidence>
<dbReference type="GO" id="GO:0005737">
    <property type="term" value="C:cytoplasm"/>
    <property type="evidence" value="ECO:0007669"/>
    <property type="project" value="UniProtKB-SubCell"/>
</dbReference>
<dbReference type="Gene3D" id="1.20.1270.350">
    <property type="entry name" value="Dedicator of cytokinesis N-terminal subdomain"/>
    <property type="match status" value="1"/>
</dbReference>
<dbReference type="PROSITE" id="PS50002">
    <property type="entry name" value="SH3"/>
    <property type="match status" value="1"/>
</dbReference>
<dbReference type="InterPro" id="IPR032376">
    <property type="entry name" value="DOCK_N"/>
</dbReference>
<feature type="domain" description="DOCKER" evidence="11">
    <location>
        <begin position="1193"/>
        <end position="1601"/>
    </location>
</feature>
<evidence type="ECO:0000256" key="2">
    <source>
        <dbReference type="ARBA" id="ARBA00022443"/>
    </source>
</evidence>
<dbReference type="EMBL" id="LSMT01000240">
    <property type="protein sequence ID" value="PFX22421.1"/>
    <property type="molecule type" value="Genomic_DNA"/>
</dbReference>
<comment type="similarity">
    <text evidence="7">Belongs to the DOCK family.</text>
</comment>
<dbReference type="PANTHER" id="PTHR45653:SF10">
    <property type="entry name" value="MYOBLAST CITY, ISOFORM B"/>
    <property type="match status" value="1"/>
</dbReference>
<dbReference type="OrthoDB" id="18896at2759"/>
<dbReference type="Gene3D" id="1.25.40.410">
    <property type="match status" value="1"/>
</dbReference>
<comment type="caution">
    <text evidence="12">The sequence shown here is derived from an EMBL/GenBank/DDBJ whole genome shotgun (WGS) entry which is preliminary data.</text>
</comment>
<dbReference type="InterPro" id="IPR036028">
    <property type="entry name" value="SH3-like_dom_sf"/>
</dbReference>
<evidence type="ECO:0000313" key="13">
    <source>
        <dbReference type="Proteomes" id="UP000225706"/>
    </source>
</evidence>
<dbReference type="Proteomes" id="UP000225706">
    <property type="component" value="Unassembled WGS sequence"/>
</dbReference>
<evidence type="ECO:0000313" key="12">
    <source>
        <dbReference type="EMBL" id="PFX22421.1"/>
    </source>
</evidence>
<feature type="compositionally biased region" description="Low complexity" evidence="8">
    <location>
        <begin position="1747"/>
        <end position="1756"/>
    </location>
</feature>
<dbReference type="SUPFAM" id="SSF48371">
    <property type="entry name" value="ARM repeat"/>
    <property type="match status" value="1"/>
</dbReference>
<dbReference type="Gene3D" id="2.30.30.40">
    <property type="entry name" value="SH3 Domains"/>
    <property type="match status" value="1"/>
</dbReference>
<dbReference type="InterPro" id="IPR043161">
    <property type="entry name" value="DOCK_C_lobe_A"/>
</dbReference>
<name>A0A2B4RXT1_STYPI</name>
<dbReference type="InterPro" id="IPR043162">
    <property type="entry name" value="DOCK_C_lobe_C"/>
</dbReference>
<dbReference type="PROSITE" id="PS51650">
    <property type="entry name" value="C2_DOCK"/>
    <property type="match status" value="1"/>
</dbReference>
<evidence type="ECO:0000256" key="3">
    <source>
        <dbReference type="ARBA" id="ARBA00022490"/>
    </source>
</evidence>
<dbReference type="Pfam" id="PF23554">
    <property type="entry name" value="TPR_DOCK"/>
    <property type="match status" value="1"/>
</dbReference>
<dbReference type="CDD" id="cd11872">
    <property type="entry name" value="SH3_DOCK_AB"/>
    <property type="match status" value="1"/>
</dbReference>
<dbReference type="FunFam" id="1.20.58.740:FF:000004">
    <property type="entry name" value="Dedicator of cytokinesis protein 1"/>
    <property type="match status" value="1"/>
</dbReference>
<keyword evidence="3" id="KW-0963">Cytoplasm</keyword>
<evidence type="ECO:0000259" key="9">
    <source>
        <dbReference type="PROSITE" id="PS50002"/>
    </source>
</evidence>
<evidence type="ECO:0000259" key="11">
    <source>
        <dbReference type="PROSITE" id="PS51651"/>
    </source>
</evidence>
<dbReference type="InterPro" id="IPR027357">
    <property type="entry name" value="DOCKER_dom"/>
</dbReference>
<dbReference type="PROSITE" id="PS51651">
    <property type="entry name" value="DOCKER"/>
    <property type="match status" value="1"/>
</dbReference>
<evidence type="ECO:0000256" key="6">
    <source>
        <dbReference type="PROSITE-ProRule" id="PRU00192"/>
    </source>
</evidence>
<organism evidence="12 13">
    <name type="scientific">Stylophora pistillata</name>
    <name type="common">Smooth cauliflower coral</name>
    <dbReference type="NCBI Taxonomy" id="50429"/>
    <lineage>
        <taxon>Eukaryota</taxon>
        <taxon>Metazoa</taxon>
        <taxon>Cnidaria</taxon>
        <taxon>Anthozoa</taxon>
        <taxon>Hexacorallia</taxon>
        <taxon>Scleractinia</taxon>
        <taxon>Astrocoeniina</taxon>
        <taxon>Pocilloporidae</taxon>
        <taxon>Stylophora</taxon>
    </lineage>
</organism>
<dbReference type="InterPro" id="IPR035892">
    <property type="entry name" value="C2_domain_sf"/>
</dbReference>
<feature type="domain" description="C2 DOCK-type" evidence="10">
    <location>
        <begin position="416"/>
        <end position="592"/>
    </location>
</feature>
<proteinExistence type="inferred from homology"/>
<protein>
    <submittedName>
        <fullName evidence="12">Dedicator of cytokinesis protein 1</fullName>
    </submittedName>
</protein>
<dbReference type="GO" id="GO:0005085">
    <property type="term" value="F:guanyl-nucleotide exchange factor activity"/>
    <property type="evidence" value="ECO:0007669"/>
    <property type="project" value="UniProtKB-KW"/>
</dbReference>
<dbReference type="InterPro" id="IPR046769">
    <property type="entry name" value="DOCKER_Lobe_A"/>
</dbReference>
<dbReference type="Pfam" id="PF20421">
    <property type="entry name" value="DHR-2_Lobe_C"/>
    <property type="match status" value="1"/>
</dbReference>
<dbReference type="STRING" id="50429.A0A2B4RXT1"/>
<dbReference type="SMART" id="SM00326">
    <property type="entry name" value="SH3"/>
    <property type="match status" value="1"/>
</dbReference>
<dbReference type="Gene3D" id="1.20.58.740">
    <property type="match status" value="1"/>
</dbReference>
<keyword evidence="13" id="KW-1185">Reference proteome</keyword>
<dbReference type="Pfam" id="PF16172">
    <property type="entry name" value="DOCK_N"/>
    <property type="match status" value="1"/>
</dbReference>
<sequence>MTVWRALETPQLGVAIYNFHGKGMYQLKLQLGETVQILEESPGWYRGFSLRNKAAKGIFPISYIYIKDAKDESSSGAESVFREEALVEELTSVLREWGAMWKQVYLRKEDSLFHDVRNLMLELMDWRRQILAKALPKDQLKQLKQRVTQVIDYGNRTLGLDLVVRDPEGNIIDPDSTGAIQLYRRHISTSNRIKSSSIAESPKKEVAFYTTYSVFANIKAVVCNITDDSQLFLSLYDAKEERFISEQYLVSLDKAGVPKDLERFHNLTVLFTDLGAKDLKREPVYMVCQIVRVGRMDIKETDSKKLTHNLSRPFGIGLLYIGDLFNGTAQYDEEKEHFLQLLLLPDHQSFSFNSWIKRMTTQPQEGLKGQGICISLKLIAGDIDQIREEHPLLVTKQTAVARKHGFPEVIMPGDLRNDLYLTLHSGEFEKGKKTAYKNIEVTMHVLLKDGTKLENVICIGAGEAPVSEYRSVIFYHVGKPEWVETIKLVIPIEQFQDSHVRIMFKHRSANEERDRTQKCFAFSYTPLMYNDGTTLQDGTHELVVYKNDHGRVPHPKQYLELQSKRDDVPSVKATNLPFTPTNDKLKIETLLCSTKLTQNVDLLGLLKWNSMVGKLKDILITVMKVSGEEIVKFLTDTFDALFAILMEHAHKYDRLVFDALVFTISLLADKKYHHFRPVLDAYIEDLFGATKADHILISVFLEYINYAINEAQPDKLRIDLLLKAMKAMEYIFKFIVQSRILFQRAVGDKGQSEFEENLRTLFQALVQCMADVKNDTLLTQGAALKYFPATFVDLMLVFDSKELSHYARELIENIPEKRLTSQKMDCIHNMVKSKLFEDQESRYVLLPMIVEQLKNEMKKSEEMKSCIDIMNDILIILTRKDVGSTHDDVLLLATSLLRDVVKAVIMMDRSLTVVGNYVACLIAMLQQMDEKHYQMYVQHFPTDQDLLDFLMELFMLFREFVSNNIFPKDWMVMTMVQNSVILNAIQYFSEAMQEHFGAGAFEDQLWNNFFHLAVAFVTQESLQLESFSTTKQDKILEKYADMRMIIGMKISDMWHLLGNHKTSFIPGLVGPFLEMTLIPHTELRRATIPIFFDMIQCEYATKGNFMSVESEMIGKLDVLVEGGKGDTQYKELFYEILSNLFNKLPPQRKEDGIRFVGLVTKLMERLLDYRTVVLGDENIDNRMSCTVNVLNFYKEIKKEEMYDRYVYKLCELHLSVENYTEAAFTLLRRADDLKFTDEKVFTSQGKYRATTQLQLKEMLYKDIIDYFDKGKCWEYAIKLCKELAILYEEQTFDFIQLSQIMKKQARFYDNIIKVVRGDPEYFKVAFYGLGFPTFLRNKVFVYRGKEYERIGEFVVRIQSQYPSAQILKMRDAITNDITHSMQQFLQINKVDPVPVEKRKFRRKNILEQITKFYEVNNVNHFQFSRGVHKGQVNKDNEFSTLWLERTTIYTKFTFPGILCWFEATSIEMEELSPVQNALETMESANKQLRALIGRHNVDPNLNINPLSMKLGGIIDAAVMGGVSNYEKAFLTPEYIKNNPDYEPYVEKLKELIVDQVDILEEGMVLHGSRVSADLKPFHENLEKRFKEMKVKTASIKKARASISSNPRTPDGPPFGERSMTVVRRSRDGKPIVSGRDSLDQMHQTYSGWTDPLVSTGDGNSANNPPPLPVKSMTMSSPAGRPQRRKTVEVFSHSDEGFVNTVSPLSEMAPPKPPRPSPQAHQPAPELPQKTQKTILRKKSADVHQRSSTESSGSDGTEQAEQSPALPPRASTILQPKGSPPVPPKAQKNR</sequence>
<dbReference type="FunFam" id="1.20.1270.350:FF:000001">
    <property type="entry name" value="dedicator of cytokinesis protein 4"/>
    <property type="match status" value="1"/>
</dbReference>
<evidence type="ECO:0000256" key="4">
    <source>
        <dbReference type="ARBA" id="ARBA00022553"/>
    </source>
</evidence>
<dbReference type="InterPro" id="IPR046773">
    <property type="entry name" value="DOCKER_Lobe_C"/>
</dbReference>
<dbReference type="GO" id="GO:0005886">
    <property type="term" value="C:plasma membrane"/>
    <property type="evidence" value="ECO:0007669"/>
    <property type="project" value="TreeGrafter"/>
</dbReference>
<reference evidence="13" key="1">
    <citation type="journal article" date="2017" name="bioRxiv">
        <title>Comparative analysis of the genomes of Stylophora pistillata and Acropora digitifera provides evidence for extensive differences between species of corals.</title>
        <authorList>
            <person name="Voolstra C.R."/>
            <person name="Li Y."/>
            <person name="Liew Y.J."/>
            <person name="Baumgarten S."/>
            <person name="Zoccola D."/>
            <person name="Flot J.-F."/>
            <person name="Tambutte S."/>
            <person name="Allemand D."/>
            <person name="Aranda M."/>
        </authorList>
    </citation>
    <scope>NUCLEOTIDE SEQUENCE [LARGE SCALE GENOMIC DNA]</scope>
</reference>
<keyword evidence="2 6" id="KW-0728">SH3 domain</keyword>
<feature type="domain" description="SH3" evidence="9">
    <location>
        <begin position="8"/>
        <end position="69"/>
    </location>
</feature>
<accession>A0A2B4RXT1</accession>
<comment type="subcellular location">
    <subcellularLocation>
        <location evidence="1">Cytoplasm</location>
    </subcellularLocation>
</comment>